<comment type="caution">
    <text evidence="2">The sequence shown here is derived from an EMBL/GenBank/DDBJ whole genome shotgun (WGS) entry which is preliminary data.</text>
</comment>
<protein>
    <submittedName>
        <fullName evidence="2">Uncharacterized protein</fullName>
    </submittedName>
</protein>
<keyword evidence="1" id="KW-0472">Membrane</keyword>
<sequence length="94" mass="10703">MSFRASRQKKGLMALNIEDISRSNFTDHEEKMIIHLQALLGNRFEQKRWSIQINKVLLESAIDSIIVNIVYGICGFAYWCASSDTSSNPILVLN</sequence>
<gene>
    <name evidence="2" type="ORF">FRX31_003322</name>
</gene>
<dbReference type="Proteomes" id="UP000554482">
    <property type="component" value="Unassembled WGS sequence"/>
</dbReference>
<keyword evidence="3" id="KW-1185">Reference proteome</keyword>
<organism evidence="2 3">
    <name type="scientific">Thalictrum thalictroides</name>
    <name type="common">Rue-anemone</name>
    <name type="synonym">Anemone thalictroides</name>
    <dbReference type="NCBI Taxonomy" id="46969"/>
    <lineage>
        <taxon>Eukaryota</taxon>
        <taxon>Viridiplantae</taxon>
        <taxon>Streptophyta</taxon>
        <taxon>Embryophyta</taxon>
        <taxon>Tracheophyta</taxon>
        <taxon>Spermatophyta</taxon>
        <taxon>Magnoliopsida</taxon>
        <taxon>Ranunculales</taxon>
        <taxon>Ranunculaceae</taxon>
        <taxon>Thalictroideae</taxon>
        <taxon>Thalictrum</taxon>
    </lineage>
</organism>
<dbReference type="EMBL" id="JABWDY010001869">
    <property type="protein sequence ID" value="KAF5207091.1"/>
    <property type="molecule type" value="Genomic_DNA"/>
</dbReference>
<evidence type="ECO:0000313" key="2">
    <source>
        <dbReference type="EMBL" id="KAF5207091.1"/>
    </source>
</evidence>
<name>A0A7J6XBC2_THATH</name>
<evidence type="ECO:0000313" key="3">
    <source>
        <dbReference type="Proteomes" id="UP000554482"/>
    </source>
</evidence>
<reference evidence="2 3" key="1">
    <citation type="submission" date="2020-06" db="EMBL/GenBank/DDBJ databases">
        <title>Transcriptomic and genomic resources for Thalictrum thalictroides and T. hernandezii: Facilitating candidate gene discovery in an emerging model plant lineage.</title>
        <authorList>
            <person name="Arias T."/>
            <person name="Riano-Pachon D.M."/>
            <person name="Di Stilio V.S."/>
        </authorList>
    </citation>
    <scope>NUCLEOTIDE SEQUENCE [LARGE SCALE GENOMIC DNA]</scope>
    <source>
        <strain evidence="3">cv. WT478/WT964</strain>
        <tissue evidence="2">Leaves</tissue>
    </source>
</reference>
<feature type="transmembrane region" description="Helical" evidence="1">
    <location>
        <begin position="56"/>
        <end position="79"/>
    </location>
</feature>
<proteinExistence type="predicted"/>
<keyword evidence="1" id="KW-0812">Transmembrane</keyword>
<evidence type="ECO:0000256" key="1">
    <source>
        <dbReference type="SAM" id="Phobius"/>
    </source>
</evidence>
<keyword evidence="1" id="KW-1133">Transmembrane helix</keyword>
<dbReference type="AlphaFoldDB" id="A0A7J6XBC2"/>
<accession>A0A7J6XBC2</accession>